<dbReference type="Pfam" id="PF00450">
    <property type="entry name" value="Peptidase_S10"/>
    <property type="match status" value="1"/>
</dbReference>
<dbReference type="AlphaFoldDB" id="A0A485KB94"/>
<dbReference type="PANTHER" id="PTHR11802:SF201">
    <property type="entry name" value="CARBOXYPEPTIDASE"/>
    <property type="match status" value="1"/>
</dbReference>
<feature type="chain" id="PRO_5033890535" description="Carboxypeptidase" evidence="5">
    <location>
        <begin position="18"/>
        <end position="539"/>
    </location>
</feature>
<evidence type="ECO:0000256" key="2">
    <source>
        <dbReference type="ARBA" id="ARBA00022729"/>
    </source>
</evidence>
<keyword evidence="4" id="KW-0325">Glycoprotein</keyword>
<dbReference type="Proteomes" id="UP000332933">
    <property type="component" value="Unassembled WGS sequence"/>
</dbReference>
<protein>
    <recommendedName>
        <fullName evidence="5">Carboxypeptidase</fullName>
        <ecNumber evidence="5">3.4.16.-</ecNumber>
    </recommendedName>
</protein>
<keyword evidence="5" id="KW-0121">Carboxypeptidase</keyword>
<sequence>MLAMWYPLLHITSLVSATLIQTAHQVTHLPNYNDKTPINFSHYAGRLQLPSNGQTMFYWFVESEQNPSTDPLVLWLNGGPGCSSLTGFFTELGPFVVQSDLSVKRNPYAWNRKANMLFLESPSGVGFSQPKLDPSEYNDNFTSARMLDFLRQFFLAYPTYQNRPLYIAGESYAGMYIPHLVDAIVHDNHMWPTVNLHGFAIGNPITDHAIDNRAFLDYYYTHGMISIEHYTAVQRTCNASALAMYAGIWANYSMDEPCANAVRACMDESDNRNLNRYDIYGDVCQLEIFQPEPYRNVRPMHRGRIGPCATVFTQAYLQLSEVQKAIHVDDAKPFKWTECINEITDVLYNRTRSVLPLYPTILSKGLKVLIFSGDADSMVNFMGTQRWITHEGLKLPVKTKWQPWFGPDHQLAGYTEEYQGLNFTTVKGASHMVAATRPLHGLYLFECFLYGKEVCAKFTYPHDNLEYLSGEDVVYSSDDGDDDTQVAFLETLQLWHYALWYSTIVAATIASVLAINRVAKTPAQYAALTGESKPLYTPH</sequence>
<evidence type="ECO:0000256" key="1">
    <source>
        <dbReference type="ARBA" id="ARBA00009431"/>
    </source>
</evidence>
<dbReference type="GO" id="GO:0006508">
    <property type="term" value="P:proteolysis"/>
    <property type="evidence" value="ECO:0007669"/>
    <property type="project" value="UniProtKB-KW"/>
</dbReference>
<dbReference type="PANTHER" id="PTHR11802">
    <property type="entry name" value="SERINE PROTEASE FAMILY S10 SERINE CARBOXYPEPTIDASE"/>
    <property type="match status" value="1"/>
</dbReference>
<dbReference type="FunFam" id="3.40.50.11320:FF:000002">
    <property type="entry name" value="Carboxypeptidase"/>
    <property type="match status" value="1"/>
</dbReference>
<keyword evidence="6" id="KW-0472">Membrane</keyword>
<keyword evidence="6" id="KW-0812">Transmembrane</keyword>
<comment type="similarity">
    <text evidence="1 5">Belongs to the peptidase S10 family.</text>
</comment>
<evidence type="ECO:0000313" key="9">
    <source>
        <dbReference type="Proteomes" id="UP000332933"/>
    </source>
</evidence>
<keyword evidence="5" id="KW-0645">Protease</keyword>
<accession>A0A485KB94</accession>
<evidence type="ECO:0000256" key="4">
    <source>
        <dbReference type="ARBA" id="ARBA00023180"/>
    </source>
</evidence>
<dbReference type="OrthoDB" id="443318at2759"/>
<dbReference type="EMBL" id="CAADRA010000279">
    <property type="protein sequence ID" value="VFT79622.1"/>
    <property type="molecule type" value="Genomic_DNA"/>
</dbReference>
<name>A0A485KB94_9STRA</name>
<dbReference type="Gene3D" id="3.40.50.1820">
    <property type="entry name" value="alpha/beta hydrolase"/>
    <property type="match status" value="1"/>
</dbReference>
<dbReference type="InterPro" id="IPR018202">
    <property type="entry name" value="Ser_caboxypep_ser_AS"/>
</dbReference>
<evidence type="ECO:0000256" key="6">
    <source>
        <dbReference type="SAM" id="Phobius"/>
    </source>
</evidence>
<proteinExistence type="inferred from homology"/>
<gene>
    <name evidence="8" type="primary">Aste57867_2421</name>
    <name evidence="7" type="ORF">As57867_002415</name>
    <name evidence="8" type="ORF">ASTE57867_2421</name>
</gene>
<dbReference type="PRINTS" id="PR00724">
    <property type="entry name" value="CRBOXYPTASEC"/>
</dbReference>
<dbReference type="InterPro" id="IPR029058">
    <property type="entry name" value="AB_hydrolase_fold"/>
</dbReference>
<reference evidence="8 9" key="1">
    <citation type="submission" date="2019-03" db="EMBL/GenBank/DDBJ databases">
        <authorList>
            <person name="Gaulin E."/>
            <person name="Dumas B."/>
        </authorList>
    </citation>
    <scope>NUCLEOTIDE SEQUENCE [LARGE SCALE GENOMIC DNA]</scope>
    <source>
        <strain evidence="8">CBS 568.67</strain>
    </source>
</reference>
<dbReference type="EC" id="3.4.16.-" evidence="5"/>
<keyword evidence="2 5" id="KW-0732">Signal</keyword>
<dbReference type="EMBL" id="VJMH01000279">
    <property type="protein sequence ID" value="KAF0717235.1"/>
    <property type="molecule type" value="Genomic_DNA"/>
</dbReference>
<evidence type="ECO:0000313" key="7">
    <source>
        <dbReference type="EMBL" id="KAF0717235.1"/>
    </source>
</evidence>
<keyword evidence="9" id="KW-1185">Reference proteome</keyword>
<evidence type="ECO:0000256" key="3">
    <source>
        <dbReference type="ARBA" id="ARBA00023157"/>
    </source>
</evidence>
<keyword evidence="6" id="KW-1133">Transmembrane helix</keyword>
<evidence type="ECO:0000313" key="8">
    <source>
        <dbReference type="EMBL" id="VFT79622.1"/>
    </source>
</evidence>
<keyword evidence="5" id="KW-0378">Hydrolase</keyword>
<dbReference type="SUPFAM" id="SSF53474">
    <property type="entry name" value="alpha/beta-Hydrolases"/>
    <property type="match status" value="1"/>
</dbReference>
<dbReference type="GO" id="GO:0004185">
    <property type="term" value="F:serine-type carboxypeptidase activity"/>
    <property type="evidence" value="ECO:0007669"/>
    <property type="project" value="UniProtKB-UniRule"/>
</dbReference>
<organism evidence="8 9">
    <name type="scientific">Aphanomyces stellatus</name>
    <dbReference type="NCBI Taxonomy" id="120398"/>
    <lineage>
        <taxon>Eukaryota</taxon>
        <taxon>Sar</taxon>
        <taxon>Stramenopiles</taxon>
        <taxon>Oomycota</taxon>
        <taxon>Saprolegniomycetes</taxon>
        <taxon>Saprolegniales</taxon>
        <taxon>Verrucalvaceae</taxon>
        <taxon>Aphanomyces</taxon>
    </lineage>
</organism>
<feature type="transmembrane region" description="Helical" evidence="6">
    <location>
        <begin position="494"/>
        <end position="515"/>
    </location>
</feature>
<evidence type="ECO:0000256" key="5">
    <source>
        <dbReference type="RuleBase" id="RU361156"/>
    </source>
</evidence>
<feature type="signal peptide" evidence="5">
    <location>
        <begin position="1"/>
        <end position="17"/>
    </location>
</feature>
<dbReference type="PROSITE" id="PS00131">
    <property type="entry name" value="CARBOXYPEPT_SER_SER"/>
    <property type="match status" value="1"/>
</dbReference>
<dbReference type="InterPro" id="IPR001563">
    <property type="entry name" value="Peptidase_S10"/>
</dbReference>
<keyword evidence="3" id="KW-1015">Disulfide bond</keyword>
<reference evidence="7" key="2">
    <citation type="submission" date="2019-06" db="EMBL/GenBank/DDBJ databases">
        <title>Genomics analysis of Aphanomyces spp. identifies a new class of oomycete effector associated with host adaptation.</title>
        <authorList>
            <person name="Gaulin E."/>
        </authorList>
    </citation>
    <scope>NUCLEOTIDE SEQUENCE</scope>
    <source>
        <strain evidence="7">CBS 578.67</strain>
    </source>
</reference>